<evidence type="ECO:0000256" key="5">
    <source>
        <dbReference type="ARBA" id="ARBA00022833"/>
    </source>
</evidence>
<keyword evidence="4 7" id="KW-0863">Zinc-finger</keyword>
<dbReference type="EnsemblMetazoa" id="ISCW007935-RA">
    <property type="protein sequence ID" value="ISCW007935-PA"/>
    <property type="gene ID" value="ISCW007935"/>
</dbReference>
<keyword evidence="5" id="KW-0862">Zinc</keyword>
<feature type="domain" description="C2H2-type" evidence="8">
    <location>
        <begin position="70"/>
        <end position="98"/>
    </location>
</feature>
<dbReference type="InterPro" id="IPR036236">
    <property type="entry name" value="Znf_C2H2_sf"/>
</dbReference>
<keyword evidence="6" id="KW-0539">Nucleus</keyword>
<dbReference type="InParanoid" id="B7PRM0"/>
<evidence type="ECO:0000256" key="6">
    <source>
        <dbReference type="ARBA" id="ARBA00023242"/>
    </source>
</evidence>
<dbReference type="FunFam" id="3.30.160.60:FF:004499">
    <property type="match status" value="1"/>
</dbReference>
<reference evidence="9 11" key="1">
    <citation type="submission" date="2008-03" db="EMBL/GenBank/DDBJ databases">
        <title>Annotation of Ixodes scapularis.</title>
        <authorList>
            <consortium name="Ixodes scapularis Genome Project Consortium"/>
            <person name="Caler E."/>
            <person name="Hannick L.I."/>
            <person name="Bidwell S."/>
            <person name="Joardar V."/>
            <person name="Thiagarajan M."/>
            <person name="Amedeo P."/>
            <person name="Galinsky K.J."/>
            <person name="Schobel S."/>
            <person name="Inman J."/>
            <person name="Hostetler J."/>
            <person name="Miller J."/>
            <person name="Hammond M."/>
            <person name="Megy K."/>
            <person name="Lawson D."/>
            <person name="Kodira C."/>
            <person name="Sutton G."/>
            <person name="Meyer J."/>
            <person name="Hill C.A."/>
            <person name="Birren B."/>
            <person name="Nene V."/>
            <person name="Collins F."/>
            <person name="Alarcon-Chaidez F."/>
            <person name="Wikel S."/>
            <person name="Strausberg R."/>
        </authorList>
    </citation>
    <scope>NUCLEOTIDE SEQUENCE [LARGE SCALE GENOMIC DNA]</scope>
    <source>
        <strain evidence="11">Wikel</strain>
        <strain evidence="9">Wikel colony</strain>
    </source>
</reference>
<evidence type="ECO:0000256" key="3">
    <source>
        <dbReference type="ARBA" id="ARBA00022737"/>
    </source>
</evidence>
<feature type="domain" description="C2H2-type" evidence="8">
    <location>
        <begin position="42"/>
        <end position="69"/>
    </location>
</feature>
<dbReference type="SUPFAM" id="SSF57667">
    <property type="entry name" value="beta-beta-alpha zinc fingers"/>
    <property type="match status" value="1"/>
</dbReference>
<evidence type="ECO:0000256" key="7">
    <source>
        <dbReference type="PROSITE-ProRule" id="PRU00042"/>
    </source>
</evidence>
<dbReference type="Pfam" id="PF00096">
    <property type="entry name" value="zf-C2H2"/>
    <property type="match status" value="1"/>
</dbReference>
<name>B7PRM0_IXOSC</name>
<evidence type="ECO:0000313" key="10">
    <source>
        <dbReference type="EnsemblMetazoa" id="ISCW007935-PA"/>
    </source>
</evidence>
<evidence type="ECO:0000256" key="1">
    <source>
        <dbReference type="ARBA" id="ARBA00004123"/>
    </source>
</evidence>
<evidence type="ECO:0000313" key="11">
    <source>
        <dbReference type="Proteomes" id="UP000001555"/>
    </source>
</evidence>
<protein>
    <submittedName>
        <fullName evidence="9 10">Zinc finger protein, putative</fullName>
    </submittedName>
</protein>
<keyword evidence="11" id="KW-1185">Reference proteome</keyword>
<dbReference type="Gene3D" id="3.30.160.60">
    <property type="entry name" value="Classic Zinc Finger"/>
    <property type="match status" value="3"/>
</dbReference>
<dbReference type="VEuPathDB" id="VectorBase:ISCW007935"/>
<organism>
    <name type="scientific">Ixodes scapularis</name>
    <name type="common">Black-legged tick</name>
    <name type="synonym">Deer tick</name>
    <dbReference type="NCBI Taxonomy" id="6945"/>
    <lineage>
        <taxon>Eukaryota</taxon>
        <taxon>Metazoa</taxon>
        <taxon>Ecdysozoa</taxon>
        <taxon>Arthropoda</taxon>
        <taxon>Chelicerata</taxon>
        <taxon>Arachnida</taxon>
        <taxon>Acari</taxon>
        <taxon>Parasitiformes</taxon>
        <taxon>Ixodida</taxon>
        <taxon>Ixodoidea</taxon>
        <taxon>Ixodidae</taxon>
        <taxon>Ixodinae</taxon>
        <taxon>Ixodes</taxon>
    </lineage>
</organism>
<dbReference type="Proteomes" id="UP000001555">
    <property type="component" value="Unassembled WGS sequence"/>
</dbReference>
<reference evidence="10" key="2">
    <citation type="submission" date="2020-05" db="UniProtKB">
        <authorList>
            <consortium name="EnsemblMetazoa"/>
        </authorList>
    </citation>
    <scope>IDENTIFICATION</scope>
    <source>
        <strain evidence="10">wikel</strain>
    </source>
</reference>
<keyword evidence="3" id="KW-0677">Repeat</keyword>
<gene>
    <name evidence="9" type="ORF">IscW_ISCW007935</name>
</gene>
<dbReference type="EMBL" id="ABJB010508494">
    <property type="status" value="NOT_ANNOTATED_CDS"/>
    <property type="molecule type" value="Genomic_DNA"/>
</dbReference>
<dbReference type="PROSITE" id="PS00028">
    <property type="entry name" value="ZINC_FINGER_C2H2_1"/>
    <property type="match status" value="2"/>
</dbReference>
<evidence type="ECO:0000313" key="9">
    <source>
        <dbReference type="EMBL" id="EEC09242.1"/>
    </source>
</evidence>
<dbReference type="PROSITE" id="PS50157">
    <property type="entry name" value="ZINC_FINGER_C2H2_2"/>
    <property type="match status" value="3"/>
</dbReference>
<comment type="subcellular location">
    <subcellularLocation>
        <location evidence="1">Nucleus</location>
    </subcellularLocation>
</comment>
<dbReference type="SMART" id="SM00355">
    <property type="entry name" value="ZnF_C2H2"/>
    <property type="match status" value="3"/>
</dbReference>
<dbReference type="PANTHER" id="PTHR24394">
    <property type="entry name" value="ZINC FINGER PROTEIN"/>
    <property type="match status" value="1"/>
</dbReference>
<sequence length="103" mass="11634">MEDGVRKCMLCSYSTKQRGGMAFATKGELGTHIRTHTGDRPYRCHYCPMAFAQRSNMVVHERVHTGERPYKCHSCCKGFATNTHLKAHNRQYHGGSDGPDNSM</sequence>
<proteinExistence type="predicted"/>
<dbReference type="PaxDb" id="6945-B7PRM0"/>
<dbReference type="EMBL" id="DS773663">
    <property type="protein sequence ID" value="EEC09242.1"/>
    <property type="molecule type" value="Genomic_DNA"/>
</dbReference>
<dbReference type="HOGENOM" id="CLU_002678_42_18_1"/>
<evidence type="ECO:0000259" key="8">
    <source>
        <dbReference type="PROSITE" id="PS50157"/>
    </source>
</evidence>
<keyword evidence="2" id="KW-0479">Metal-binding</keyword>
<dbReference type="GO" id="GO:0005634">
    <property type="term" value="C:nucleus"/>
    <property type="evidence" value="ECO:0007669"/>
    <property type="project" value="UniProtKB-SubCell"/>
</dbReference>
<accession>B7PRM0</accession>
<dbReference type="VEuPathDB" id="VectorBase:ISCI007935"/>
<dbReference type="PANTHER" id="PTHR24394:SF29">
    <property type="entry name" value="MYONEURIN"/>
    <property type="match status" value="1"/>
</dbReference>
<feature type="domain" description="C2H2-type" evidence="8">
    <location>
        <begin position="9"/>
        <end position="41"/>
    </location>
</feature>
<dbReference type="InterPro" id="IPR013087">
    <property type="entry name" value="Znf_C2H2_type"/>
</dbReference>
<dbReference type="GO" id="GO:0008270">
    <property type="term" value="F:zinc ion binding"/>
    <property type="evidence" value="ECO:0007669"/>
    <property type="project" value="UniProtKB-KW"/>
</dbReference>
<dbReference type="FunFam" id="3.30.160.60:FF:002336">
    <property type="entry name" value="Regular, isoform C"/>
    <property type="match status" value="1"/>
</dbReference>
<dbReference type="AlphaFoldDB" id="B7PRM0"/>
<evidence type="ECO:0000256" key="2">
    <source>
        <dbReference type="ARBA" id="ARBA00022723"/>
    </source>
</evidence>
<evidence type="ECO:0000256" key="4">
    <source>
        <dbReference type="ARBA" id="ARBA00022771"/>
    </source>
</evidence>